<feature type="region of interest" description="Disordered" evidence="1">
    <location>
        <begin position="45"/>
        <end position="65"/>
    </location>
</feature>
<protein>
    <submittedName>
        <fullName evidence="2">Uncharacterized protein</fullName>
    </submittedName>
</protein>
<comment type="caution">
    <text evidence="2">The sequence shown here is derived from an EMBL/GenBank/DDBJ whole genome shotgun (WGS) entry which is preliminary data.</text>
</comment>
<evidence type="ECO:0000313" key="3">
    <source>
        <dbReference type="Proteomes" id="UP000182235"/>
    </source>
</evidence>
<proteinExistence type="predicted"/>
<dbReference type="VEuPathDB" id="FungiDB:AJ78_02422"/>
<dbReference type="OrthoDB" id="4188373at2759"/>
<dbReference type="AlphaFoldDB" id="A0A1J9QQH0"/>
<reference evidence="2 3" key="1">
    <citation type="submission" date="2015-07" db="EMBL/GenBank/DDBJ databases">
        <title>Emmonsia species relationships and genome sequence.</title>
        <authorList>
            <consortium name="The Broad Institute Genomics Platform"/>
            <person name="Cuomo C.A."/>
            <person name="Munoz J.F."/>
            <person name="Imamovic A."/>
            <person name="Priest M.E."/>
            <person name="Young S."/>
            <person name="Clay O.K."/>
            <person name="McEwen J.G."/>
        </authorList>
    </citation>
    <scope>NUCLEOTIDE SEQUENCE [LARGE SCALE GENOMIC DNA]</scope>
    <source>
        <strain evidence="2 3">UAMH 9510</strain>
    </source>
</reference>
<evidence type="ECO:0000256" key="1">
    <source>
        <dbReference type="SAM" id="MobiDB-lite"/>
    </source>
</evidence>
<name>A0A1J9QQH0_9EURO</name>
<sequence>MPHRTSPELSLEISQPRIQCQENTLFRNTPRFRFHTELYLTSSKPSLPSALPASYTPKKKHKQRENKEMHCYNLLITLTVTLLGMNATASPTPVEQREQEAQTALSPQSQQELQELLSKQGIQGERCLRTCYPQKPICNGSGSVRTGTRPPLLDAPSLFPHFVQ</sequence>
<evidence type="ECO:0000313" key="2">
    <source>
        <dbReference type="EMBL" id="OJD17501.1"/>
    </source>
</evidence>
<accession>A0A1J9QQH0</accession>
<dbReference type="EMBL" id="LGRN01000065">
    <property type="protein sequence ID" value="OJD17501.1"/>
    <property type="molecule type" value="Genomic_DNA"/>
</dbReference>
<gene>
    <name evidence="2" type="ORF">AJ78_02422</name>
</gene>
<dbReference type="Proteomes" id="UP000182235">
    <property type="component" value="Unassembled WGS sequence"/>
</dbReference>
<organism evidence="2 3">
    <name type="scientific">Emergomyces pasteurianus Ep9510</name>
    <dbReference type="NCBI Taxonomy" id="1447872"/>
    <lineage>
        <taxon>Eukaryota</taxon>
        <taxon>Fungi</taxon>
        <taxon>Dikarya</taxon>
        <taxon>Ascomycota</taxon>
        <taxon>Pezizomycotina</taxon>
        <taxon>Eurotiomycetes</taxon>
        <taxon>Eurotiomycetidae</taxon>
        <taxon>Onygenales</taxon>
        <taxon>Ajellomycetaceae</taxon>
        <taxon>Emergomyces</taxon>
    </lineage>
</organism>
<keyword evidence="3" id="KW-1185">Reference proteome</keyword>
<feature type="compositionally biased region" description="Low complexity" evidence="1">
    <location>
        <begin position="45"/>
        <end position="54"/>
    </location>
</feature>